<dbReference type="PROSITE" id="PS50011">
    <property type="entry name" value="PROTEIN_KINASE_DOM"/>
    <property type="match status" value="2"/>
</dbReference>
<dbReference type="SUPFAM" id="SSF56112">
    <property type="entry name" value="Protein kinase-like (PK-like)"/>
    <property type="match status" value="3"/>
</dbReference>
<dbReference type="InterPro" id="IPR044591">
    <property type="entry name" value="RUK"/>
</dbReference>
<dbReference type="InterPro" id="IPR000719">
    <property type="entry name" value="Prot_kinase_dom"/>
</dbReference>
<dbReference type="GO" id="GO:0004672">
    <property type="term" value="F:protein kinase activity"/>
    <property type="evidence" value="ECO:0007669"/>
    <property type="project" value="InterPro"/>
</dbReference>
<sequence length="852" mass="96415">MNQCRIYEAIGHGKHSTVYKGRKKKTIEYFAILSVDKSHKNKVLHELKDGKLPEDSIHDLACGLVRALLYLHSKGIYLHSKGIYCDLKPSNIMLDENGITKLCDFGLARKLSDIFKTPSSQGKGITYCDLKPSNILLDENGIAKLCDFGLARELSDILKTPSSQLIRHSTFIVDELANSGILGALTDGLRDRQENVRRFSRLLWASYYFIYLFKMSMFVIINQWSLHLRTADPHPVGRYLRRCNFLLFHHFYETERMILLLLYALKTIGNISSQGGYWSAQFTSQNVITNLCYIFRASGKQESMRLTAGSCFAHLVRFSPSYSTSHGKTFIQGCGFKAGQARMHKKFAEYLSFHPLVKKVNYAGLPDHLGRVLWLSVSCHHEYLSFHPLVKKVKYAGLPDHLGSLQAMGAGSVLSFLTGSLAFFKHVAEATKYFNVTVSFGDELANSGILITLTDGLRDRQENVRRFSMAALGELLFYVYTQNEHVRDNKPMESPSRTADPHPVGSHIYDLRHARLDTWVPESNLSTSVDYLSCSCNESGLPPDGQTGNISFKNLPQASSSQLRTAPMGTCRWLNYRNESVVVTALKYTLYRATAMLEMHRTGDVGRNQTTSHKACVYLTGDVRQGHVTSAKAKQVQSICQGCFHYSRTKVGAQSSSKTFLVSTINSVDQGSTDVAFRTYQHIMRHQNLELFLDSIYGWGSWSFLVGEAICLKPSELDAKRGQELKMQGKYPSQTRCNQGKKFAKPEVNSCIEEFDEKLNNFDIERKEQELTAKNAQSHQQENLHSVDHANVLKFYSWYETSAHLWLVLEYCVGGNLMSVLQQGKKFAKSKLKLCIEEFDEKLNNSDIERKE</sequence>
<dbReference type="AlphaFoldDB" id="A0A9J5WXC9"/>
<dbReference type="GO" id="GO:0000914">
    <property type="term" value="P:phragmoplast assembly"/>
    <property type="evidence" value="ECO:0007669"/>
    <property type="project" value="InterPro"/>
</dbReference>
<dbReference type="OrthoDB" id="1729768at2759"/>
<dbReference type="GO" id="GO:0008017">
    <property type="term" value="F:microtubule binding"/>
    <property type="evidence" value="ECO:0007669"/>
    <property type="project" value="InterPro"/>
</dbReference>
<accession>A0A9J5WXC9</accession>
<evidence type="ECO:0000256" key="2">
    <source>
        <dbReference type="SAM" id="Phobius"/>
    </source>
</evidence>
<comment type="caution">
    <text evidence="4">The sequence shown here is derived from an EMBL/GenBank/DDBJ whole genome shotgun (WGS) entry which is preliminary data.</text>
</comment>
<dbReference type="SUPFAM" id="SSF48371">
    <property type="entry name" value="ARM repeat"/>
    <property type="match status" value="1"/>
</dbReference>
<keyword evidence="2" id="KW-0472">Membrane</keyword>
<protein>
    <recommendedName>
        <fullName evidence="3">Protein kinase domain-containing protein</fullName>
    </recommendedName>
</protein>
<dbReference type="InterPro" id="IPR008271">
    <property type="entry name" value="Ser/Thr_kinase_AS"/>
</dbReference>
<gene>
    <name evidence="4" type="ORF">H5410_051061</name>
</gene>
<dbReference type="InterPro" id="IPR011009">
    <property type="entry name" value="Kinase-like_dom_sf"/>
</dbReference>
<keyword evidence="1" id="KW-0175">Coiled coil</keyword>
<dbReference type="GO" id="GO:0005524">
    <property type="term" value="F:ATP binding"/>
    <property type="evidence" value="ECO:0007669"/>
    <property type="project" value="InterPro"/>
</dbReference>
<evidence type="ECO:0000313" key="5">
    <source>
        <dbReference type="Proteomes" id="UP000824120"/>
    </source>
</evidence>
<dbReference type="PANTHER" id="PTHR46562">
    <property type="entry name" value="SERINE/THREONINE-KINASE ULK4-LIKE PROTEIN-RELATED"/>
    <property type="match status" value="1"/>
</dbReference>
<keyword evidence="2" id="KW-0812">Transmembrane</keyword>
<dbReference type="InterPro" id="IPR015422">
    <property type="entry name" value="PyrdxlP-dep_Trfase_small"/>
</dbReference>
<name>A0A9J5WXC9_SOLCO</name>
<dbReference type="PROSITE" id="PS00108">
    <property type="entry name" value="PROTEIN_KINASE_ST"/>
    <property type="match status" value="1"/>
</dbReference>
<dbReference type="Gene3D" id="1.10.510.10">
    <property type="entry name" value="Transferase(Phosphotransferase) domain 1"/>
    <property type="match status" value="3"/>
</dbReference>
<dbReference type="PANTHER" id="PTHR46562:SF1">
    <property type="entry name" value="SERINE_THREONINE-PROTEIN KINASE ULK4"/>
    <property type="match status" value="1"/>
</dbReference>
<organism evidence="4 5">
    <name type="scientific">Solanum commersonii</name>
    <name type="common">Commerson's wild potato</name>
    <name type="synonym">Commerson's nightshade</name>
    <dbReference type="NCBI Taxonomy" id="4109"/>
    <lineage>
        <taxon>Eukaryota</taxon>
        <taxon>Viridiplantae</taxon>
        <taxon>Streptophyta</taxon>
        <taxon>Embryophyta</taxon>
        <taxon>Tracheophyta</taxon>
        <taxon>Spermatophyta</taxon>
        <taxon>Magnoliopsida</taxon>
        <taxon>eudicotyledons</taxon>
        <taxon>Gunneridae</taxon>
        <taxon>Pentapetalae</taxon>
        <taxon>asterids</taxon>
        <taxon>lamiids</taxon>
        <taxon>Solanales</taxon>
        <taxon>Solanaceae</taxon>
        <taxon>Solanoideae</taxon>
        <taxon>Solaneae</taxon>
        <taxon>Solanum</taxon>
    </lineage>
</organism>
<feature type="domain" description="Protein kinase" evidence="3">
    <location>
        <begin position="662"/>
        <end position="852"/>
    </location>
</feature>
<keyword evidence="2" id="KW-1133">Transmembrane helix</keyword>
<evidence type="ECO:0000256" key="1">
    <source>
        <dbReference type="SAM" id="Coils"/>
    </source>
</evidence>
<dbReference type="Gene3D" id="3.90.1150.10">
    <property type="entry name" value="Aspartate Aminotransferase, domain 1"/>
    <property type="match status" value="1"/>
</dbReference>
<keyword evidence="5" id="KW-1185">Reference proteome</keyword>
<dbReference type="InterPro" id="IPR016024">
    <property type="entry name" value="ARM-type_fold"/>
</dbReference>
<dbReference type="Pfam" id="PF00069">
    <property type="entry name" value="Pkinase"/>
    <property type="match status" value="3"/>
</dbReference>
<feature type="coiled-coil region" evidence="1">
    <location>
        <begin position="752"/>
        <end position="784"/>
    </location>
</feature>
<evidence type="ECO:0000313" key="4">
    <source>
        <dbReference type="EMBL" id="KAG5580434.1"/>
    </source>
</evidence>
<dbReference type="SMART" id="SM00220">
    <property type="entry name" value="S_TKc"/>
    <property type="match status" value="1"/>
</dbReference>
<dbReference type="EMBL" id="JACXVP010000010">
    <property type="protein sequence ID" value="KAG5580434.1"/>
    <property type="molecule type" value="Genomic_DNA"/>
</dbReference>
<reference evidence="4 5" key="1">
    <citation type="submission" date="2020-09" db="EMBL/GenBank/DDBJ databases">
        <title>De no assembly of potato wild relative species, Solanum commersonii.</title>
        <authorList>
            <person name="Cho K."/>
        </authorList>
    </citation>
    <scope>NUCLEOTIDE SEQUENCE [LARGE SCALE GENOMIC DNA]</scope>
    <source>
        <strain evidence="4">LZ3.2</strain>
        <tissue evidence="4">Leaf</tissue>
    </source>
</reference>
<evidence type="ECO:0000259" key="3">
    <source>
        <dbReference type="PROSITE" id="PS50011"/>
    </source>
</evidence>
<dbReference type="Proteomes" id="UP000824120">
    <property type="component" value="Chromosome 10"/>
</dbReference>
<feature type="transmembrane region" description="Helical" evidence="2">
    <location>
        <begin position="202"/>
        <end position="221"/>
    </location>
</feature>
<proteinExistence type="predicted"/>
<feature type="domain" description="Protein kinase" evidence="3">
    <location>
        <begin position="1"/>
        <end position="252"/>
    </location>
</feature>